<dbReference type="EMBL" id="UGRY01000004">
    <property type="protein sequence ID" value="SUD48245.1"/>
    <property type="molecule type" value="Genomic_DNA"/>
</dbReference>
<dbReference type="OrthoDB" id="4773719at2"/>
<evidence type="ECO:0000256" key="1">
    <source>
        <dbReference type="ARBA" id="ARBA00022679"/>
    </source>
</evidence>
<dbReference type="STRING" id="1406858.GCA_000710895_03605"/>
<evidence type="ECO:0000313" key="4">
    <source>
        <dbReference type="Proteomes" id="UP000255467"/>
    </source>
</evidence>
<protein>
    <recommendedName>
        <fullName evidence="2">2-isopropylmalate synthase LeuA allosteric (dimerisation) domain-containing protein</fullName>
    </recommendedName>
</protein>
<proteinExistence type="predicted"/>
<dbReference type="InterPro" id="IPR036230">
    <property type="entry name" value="LeuA_allosteric_dom_sf"/>
</dbReference>
<dbReference type="InterPro" id="IPR013709">
    <property type="entry name" value="2-isopropylmalate_synth_dimer"/>
</dbReference>
<feature type="domain" description="2-isopropylmalate synthase LeuA allosteric (dimerisation)" evidence="2">
    <location>
        <begin position="24"/>
        <end position="144"/>
    </location>
</feature>
<organism evidence="3 4">
    <name type="scientific">Nocardia otitidiscaviarum</name>
    <dbReference type="NCBI Taxonomy" id="1823"/>
    <lineage>
        <taxon>Bacteria</taxon>
        <taxon>Bacillati</taxon>
        <taxon>Actinomycetota</taxon>
        <taxon>Actinomycetes</taxon>
        <taxon>Mycobacteriales</taxon>
        <taxon>Nocardiaceae</taxon>
        <taxon>Nocardia</taxon>
    </lineage>
</organism>
<dbReference type="Proteomes" id="UP000255467">
    <property type="component" value="Unassembled WGS sequence"/>
</dbReference>
<reference evidence="3 4" key="1">
    <citation type="submission" date="2018-06" db="EMBL/GenBank/DDBJ databases">
        <authorList>
            <consortium name="Pathogen Informatics"/>
            <person name="Doyle S."/>
        </authorList>
    </citation>
    <scope>NUCLEOTIDE SEQUENCE [LARGE SCALE GENOMIC DNA]</scope>
    <source>
        <strain evidence="3 4">NCTC1934</strain>
    </source>
</reference>
<dbReference type="GO" id="GO:0009098">
    <property type="term" value="P:L-leucine biosynthetic process"/>
    <property type="evidence" value="ECO:0007669"/>
    <property type="project" value="InterPro"/>
</dbReference>
<accession>A0A379JIC7</accession>
<dbReference type="Gene3D" id="3.30.160.270">
    <property type="match status" value="1"/>
</dbReference>
<dbReference type="AlphaFoldDB" id="A0A379JIC7"/>
<dbReference type="GO" id="GO:0003852">
    <property type="term" value="F:2-isopropylmalate synthase activity"/>
    <property type="evidence" value="ECO:0007669"/>
    <property type="project" value="InterPro"/>
</dbReference>
<name>A0A379JIC7_9NOCA</name>
<evidence type="ECO:0000313" key="3">
    <source>
        <dbReference type="EMBL" id="SUD48245.1"/>
    </source>
</evidence>
<gene>
    <name evidence="3" type="ORF">NCTC1934_05576</name>
</gene>
<keyword evidence="1" id="KW-0808">Transferase</keyword>
<dbReference type="SUPFAM" id="SSF110921">
    <property type="entry name" value="2-isopropylmalate synthase LeuA, allosteric (dimerisation) domain"/>
    <property type="match status" value="1"/>
</dbReference>
<sequence length="147" mass="15997">MTITIDTHTFIAAAPASLRAECRDLTPAEFYDRYCEHEGPVKLSEWTPIGHHGPGGRYTATLEIADHLRTVVAAGSPVATLTSALYDEGYPVEILAFHQRRTDDGIATFVQCEFNNRRGWGAALADDGAESAIRAMIAGINHLGTHF</sequence>
<dbReference type="SMART" id="SM00917">
    <property type="entry name" value="LeuA_dimer"/>
    <property type="match status" value="1"/>
</dbReference>
<dbReference type="RefSeq" id="WP_029929036.1">
    <property type="nucleotide sequence ID" value="NZ_JADLPU010000004.1"/>
</dbReference>
<evidence type="ECO:0000259" key="2">
    <source>
        <dbReference type="SMART" id="SM00917"/>
    </source>
</evidence>
<keyword evidence="4" id="KW-1185">Reference proteome</keyword>